<protein>
    <submittedName>
        <fullName evidence="2">Uncharacterized protein</fullName>
    </submittedName>
</protein>
<dbReference type="Proteomes" id="UP000054564">
    <property type="component" value="Unassembled WGS sequence"/>
</dbReference>
<dbReference type="AlphaFoldDB" id="A0A0L0VH33"/>
<evidence type="ECO:0000313" key="2">
    <source>
        <dbReference type="EMBL" id="KNE98521.1"/>
    </source>
</evidence>
<sequence>MALSHGFIVIDPCTATQRTLPDNKIQKITTENRSKTESMMIISISPTHTNLHNLSNPELSPTTQYKETS</sequence>
<feature type="region of interest" description="Disordered" evidence="1">
    <location>
        <begin position="46"/>
        <end position="69"/>
    </location>
</feature>
<evidence type="ECO:0000313" key="3">
    <source>
        <dbReference type="Proteomes" id="UP000054564"/>
    </source>
</evidence>
<evidence type="ECO:0000256" key="1">
    <source>
        <dbReference type="SAM" id="MobiDB-lite"/>
    </source>
</evidence>
<accession>A0A0L0VH33</accession>
<name>A0A0L0VH33_9BASI</name>
<reference evidence="3" key="1">
    <citation type="submission" date="2014-03" db="EMBL/GenBank/DDBJ databases">
        <title>The Genome Sequence of Puccinia striiformis f. sp. tritici PST-78.</title>
        <authorList>
            <consortium name="The Broad Institute Genome Sequencing Platform"/>
            <person name="Cuomo C."/>
            <person name="Hulbert S."/>
            <person name="Chen X."/>
            <person name="Walker B."/>
            <person name="Young S.K."/>
            <person name="Zeng Q."/>
            <person name="Gargeya S."/>
            <person name="Fitzgerald M."/>
            <person name="Haas B."/>
            <person name="Abouelleil A."/>
            <person name="Alvarado L."/>
            <person name="Arachchi H.M."/>
            <person name="Berlin A.M."/>
            <person name="Chapman S.B."/>
            <person name="Goldberg J."/>
            <person name="Griggs A."/>
            <person name="Gujja S."/>
            <person name="Hansen M."/>
            <person name="Howarth C."/>
            <person name="Imamovic A."/>
            <person name="Larimer J."/>
            <person name="McCowan C."/>
            <person name="Montmayeur A."/>
            <person name="Murphy C."/>
            <person name="Neiman D."/>
            <person name="Pearson M."/>
            <person name="Priest M."/>
            <person name="Roberts A."/>
            <person name="Saif S."/>
            <person name="Shea T."/>
            <person name="Sisk P."/>
            <person name="Sykes S."/>
            <person name="Wortman J."/>
            <person name="Nusbaum C."/>
            <person name="Birren B."/>
        </authorList>
    </citation>
    <scope>NUCLEOTIDE SEQUENCE [LARGE SCALE GENOMIC DNA]</scope>
    <source>
        <strain evidence="3">race PST-78</strain>
    </source>
</reference>
<proteinExistence type="predicted"/>
<organism evidence="2 3">
    <name type="scientific">Puccinia striiformis f. sp. tritici PST-78</name>
    <dbReference type="NCBI Taxonomy" id="1165861"/>
    <lineage>
        <taxon>Eukaryota</taxon>
        <taxon>Fungi</taxon>
        <taxon>Dikarya</taxon>
        <taxon>Basidiomycota</taxon>
        <taxon>Pucciniomycotina</taxon>
        <taxon>Pucciniomycetes</taxon>
        <taxon>Pucciniales</taxon>
        <taxon>Pucciniaceae</taxon>
        <taxon>Puccinia</taxon>
    </lineage>
</organism>
<gene>
    <name evidence="2" type="ORF">PSTG_08261</name>
</gene>
<keyword evidence="3" id="KW-1185">Reference proteome</keyword>
<comment type="caution">
    <text evidence="2">The sequence shown here is derived from an EMBL/GenBank/DDBJ whole genome shotgun (WGS) entry which is preliminary data.</text>
</comment>
<dbReference type="EMBL" id="AJIL01000056">
    <property type="protein sequence ID" value="KNE98521.1"/>
    <property type="molecule type" value="Genomic_DNA"/>
</dbReference>